<protein>
    <submittedName>
        <fullName evidence="4">Uncharacterized protein</fullName>
    </submittedName>
</protein>
<organism evidence="4 5">
    <name type="scientific">Verruconis gallopava</name>
    <dbReference type="NCBI Taxonomy" id="253628"/>
    <lineage>
        <taxon>Eukaryota</taxon>
        <taxon>Fungi</taxon>
        <taxon>Dikarya</taxon>
        <taxon>Ascomycota</taxon>
        <taxon>Pezizomycotina</taxon>
        <taxon>Dothideomycetes</taxon>
        <taxon>Pleosporomycetidae</taxon>
        <taxon>Venturiales</taxon>
        <taxon>Sympoventuriaceae</taxon>
        <taxon>Verruconis</taxon>
    </lineage>
</organism>
<dbReference type="VEuPathDB" id="FungiDB:PV09_01028"/>
<dbReference type="GO" id="GO:0046872">
    <property type="term" value="F:metal ion binding"/>
    <property type="evidence" value="ECO:0007669"/>
    <property type="project" value="InterPro"/>
</dbReference>
<dbReference type="InterPro" id="IPR004843">
    <property type="entry name" value="Calcineurin-like_PHP"/>
</dbReference>
<keyword evidence="1" id="KW-0732">Signal</keyword>
<dbReference type="STRING" id="253628.A0A0D2AN09"/>
<dbReference type="InterPro" id="IPR036907">
    <property type="entry name" value="5'-Nucleotdase_C_sf"/>
</dbReference>
<dbReference type="InParanoid" id="A0A0D2AN09"/>
<dbReference type="FunCoup" id="A0A0D2AN09">
    <property type="interactions" value="15"/>
</dbReference>
<dbReference type="PROSITE" id="PS00785">
    <property type="entry name" value="5_NUCLEOTIDASE_1"/>
    <property type="match status" value="1"/>
</dbReference>
<dbReference type="GO" id="GO:0000166">
    <property type="term" value="F:nucleotide binding"/>
    <property type="evidence" value="ECO:0007669"/>
    <property type="project" value="InterPro"/>
</dbReference>
<dbReference type="GO" id="GO:0016788">
    <property type="term" value="F:hydrolase activity, acting on ester bonds"/>
    <property type="evidence" value="ECO:0007669"/>
    <property type="project" value="InterPro"/>
</dbReference>
<dbReference type="Gene3D" id="3.60.21.10">
    <property type="match status" value="1"/>
</dbReference>
<feature type="domain" description="Calcineurin-like phosphoesterase" evidence="2">
    <location>
        <begin position="40"/>
        <end position="264"/>
    </location>
</feature>
<evidence type="ECO:0000259" key="3">
    <source>
        <dbReference type="Pfam" id="PF21953"/>
    </source>
</evidence>
<dbReference type="SUPFAM" id="SSF55816">
    <property type="entry name" value="5'-nucleotidase (syn. UDP-sugar hydrolase), C-terminal domain"/>
    <property type="match status" value="1"/>
</dbReference>
<feature type="domain" description="Putative 5'-nucleotidase C-terminal" evidence="3">
    <location>
        <begin position="364"/>
        <end position="580"/>
    </location>
</feature>
<dbReference type="PANTHER" id="PTHR11575">
    <property type="entry name" value="5'-NUCLEOTIDASE-RELATED"/>
    <property type="match status" value="1"/>
</dbReference>
<dbReference type="InterPro" id="IPR029052">
    <property type="entry name" value="Metallo-depent_PP-like"/>
</dbReference>
<dbReference type="RefSeq" id="XP_016217957.1">
    <property type="nucleotide sequence ID" value="XM_016353862.1"/>
</dbReference>
<dbReference type="InterPro" id="IPR014485">
    <property type="entry name" value="Pesterase_C1039"/>
</dbReference>
<dbReference type="CDD" id="cd07407">
    <property type="entry name" value="MPP_YHR202W_N"/>
    <property type="match status" value="1"/>
</dbReference>
<dbReference type="PIRSF" id="PIRSF017316">
    <property type="entry name" value="Pesterase_C1039"/>
    <property type="match status" value="1"/>
</dbReference>
<feature type="chain" id="PRO_5002248964" evidence="1">
    <location>
        <begin position="19"/>
        <end position="620"/>
    </location>
</feature>
<name>A0A0D2AN09_9PEZI</name>
<dbReference type="InterPro" id="IPR041823">
    <property type="entry name" value="YHR202W_N"/>
</dbReference>
<gene>
    <name evidence="4" type="ORF">PV09_01028</name>
</gene>
<dbReference type="FunFam" id="3.60.21.10:FF:000043">
    <property type="entry name" value="Ser/Thr protein phosphatase family"/>
    <property type="match status" value="1"/>
</dbReference>
<feature type="signal peptide" evidence="1">
    <location>
        <begin position="1"/>
        <end position="18"/>
    </location>
</feature>
<sequence length="620" mass="69678">MLAVASPLLALLVSAVFAIQPEARPAVAAPLRELPWSQLNILHTTDVHGWFGGHLQEPSFSADWGDYISFAHHLRKRADEDGSDVILVDTGDRIEGNGLYDGSDPKGIYSFDILKEQHIDLICSGNHELYKANSSNNEYNITVPNFKDSYLASNLDIIDPRNGSRVPLAPRYKKFSTKNQGIRVLAMGFLFDFKGNANNTIVQPVKETVKEEWFQKAIRDEDVDLILIFGHVAIRSPEYDTIFKEIRSVQWDMPVAFLGGHTHIRDYKKYDSKSFALESGRYLETIGFMSISGLATHKGDSPSAQKSIKFDRRYIDNNLFSLYHHSGTNETTFNTELGFNTSKAIHSARKSLKLNKVRGCAPTDLFVNRAPYPSNHSIFTWLENEVLPDELSKSYRFTKEKRNAIVLVNTGALRFDIFKGPFTRDTEYLVSPFTSGFRYVADVPLKTAKRILDLLNNEGPLASLLSVSYSTAATKQLSPPEKLGAFALEERRLHTDDFQPIPGAQAPLMTSTHDGPDLIPGYTTEDDAGTDGDDTIHSPITFWNVPNAFQSTVGFKLKDELSEDETVDVVYNEFMQPWVLLALEYLGTKVSANETSNYLKGKTMTDVMVEWIERNWAKNC</sequence>
<evidence type="ECO:0000313" key="5">
    <source>
        <dbReference type="Proteomes" id="UP000053259"/>
    </source>
</evidence>
<evidence type="ECO:0000259" key="2">
    <source>
        <dbReference type="Pfam" id="PF00149"/>
    </source>
</evidence>
<dbReference type="OrthoDB" id="7722975at2759"/>
<dbReference type="PANTHER" id="PTHR11575:SF43">
    <property type="entry name" value="SER_THR PROTEIN PHOSPHATASE FAMILY (AFU_ORTHOLOGUE AFUA_3G04160)"/>
    <property type="match status" value="1"/>
</dbReference>
<dbReference type="Pfam" id="PF21953">
    <property type="entry name" value="NadN_nucleosid_C"/>
    <property type="match status" value="1"/>
</dbReference>
<dbReference type="HOGENOM" id="CLU_019028_0_0_1"/>
<keyword evidence="5" id="KW-1185">Reference proteome</keyword>
<dbReference type="EMBL" id="KN847531">
    <property type="protein sequence ID" value="KIW08088.1"/>
    <property type="molecule type" value="Genomic_DNA"/>
</dbReference>
<evidence type="ECO:0000313" key="4">
    <source>
        <dbReference type="EMBL" id="KIW08088.1"/>
    </source>
</evidence>
<accession>A0A0D2AN09</accession>
<dbReference type="GO" id="GO:0009166">
    <property type="term" value="P:nucleotide catabolic process"/>
    <property type="evidence" value="ECO:0007669"/>
    <property type="project" value="InterPro"/>
</dbReference>
<proteinExistence type="predicted"/>
<dbReference type="InterPro" id="IPR006179">
    <property type="entry name" value="5_nucleotidase/apyrase"/>
</dbReference>
<dbReference type="Gene3D" id="3.90.780.10">
    <property type="entry name" value="5'-Nucleotidase, C-terminal domain"/>
    <property type="match status" value="2"/>
</dbReference>
<evidence type="ECO:0000256" key="1">
    <source>
        <dbReference type="SAM" id="SignalP"/>
    </source>
</evidence>
<dbReference type="GeneID" id="27309001"/>
<reference evidence="4 5" key="1">
    <citation type="submission" date="2015-01" db="EMBL/GenBank/DDBJ databases">
        <title>The Genome Sequence of Ochroconis gallopava CBS43764.</title>
        <authorList>
            <consortium name="The Broad Institute Genomics Platform"/>
            <person name="Cuomo C."/>
            <person name="de Hoog S."/>
            <person name="Gorbushina A."/>
            <person name="Stielow B."/>
            <person name="Teixiera M."/>
            <person name="Abouelleil A."/>
            <person name="Chapman S.B."/>
            <person name="Priest M."/>
            <person name="Young S.K."/>
            <person name="Wortman J."/>
            <person name="Nusbaum C."/>
            <person name="Birren B."/>
        </authorList>
    </citation>
    <scope>NUCLEOTIDE SEQUENCE [LARGE SCALE GENOMIC DNA]</scope>
    <source>
        <strain evidence="4 5">CBS 43764</strain>
    </source>
</reference>
<dbReference type="InterPro" id="IPR053828">
    <property type="entry name" value="Nucleosidase_C"/>
</dbReference>
<dbReference type="GO" id="GO:0005576">
    <property type="term" value="C:extracellular region"/>
    <property type="evidence" value="ECO:0007669"/>
    <property type="project" value="UniProtKB-ARBA"/>
</dbReference>
<dbReference type="Pfam" id="PF00149">
    <property type="entry name" value="Metallophos"/>
    <property type="match status" value="1"/>
</dbReference>
<dbReference type="AlphaFoldDB" id="A0A0D2AN09"/>
<dbReference type="GO" id="GO:0005829">
    <property type="term" value="C:cytosol"/>
    <property type="evidence" value="ECO:0007669"/>
    <property type="project" value="TreeGrafter"/>
</dbReference>
<dbReference type="SUPFAM" id="SSF56300">
    <property type="entry name" value="Metallo-dependent phosphatases"/>
    <property type="match status" value="1"/>
</dbReference>
<dbReference type="Proteomes" id="UP000053259">
    <property type="component" value="Unassembled WGS sequence"/>
</dbReference>
<dbReference type="InterPro" id="IPR006146">
    <property type="entry name" value="5'-Nucleotdase_CS"/>
</dbReference>